<sequence length="73" mass="8265">MRRAGGAACFQAKQAGAEHLYGNQDTLRPGTGWKHANNEDKRSKGKTDREIYFQITVEVGFYGNYDIFPRGLR</sequence>
<dbReference type="AlphaFoldDB" id="A0AAN8HSS8"/>
<dbReference type="Proteomes" id="UP001331515">
    <property type="component" value="Unassembled WGS sequence"/>
</dbReference>
<comment type="caution">
    <text evidence="2">The sequence shown here is derived from an EMBL/GenBank/DDBJ whole genome shotgun (WGS) entry which is preliminary data.</text>
</comment>
<protein>
    <submittedName>
        <fullName evidence="2">Uncharacterized protein</fullName>
    </submittedName>
</protein>
<evidence type="ECO:0000313" key="2">
    <source>
        <dbReference type="EMBL" id="KAK5926317.1"/>
    </source>
</evidence>
<dbReference type="EMBL" id="JAURVH010001519">
    <property type="protein sequence ID" value="KAK5926317.1"/>
    <property type="molecule type" value="Genomic_DNA"/>
</dbReference>
<organism evidence="2 3">
    <name type="scientific">Champsocephalus gunnari</name>
    <name type="common">Mackerel icefish</name>
    <dbReference type="NCBI Taxonomy" id="52237"/>
    <lineage>
        <taxon>Eukaryota</taxon>
        <taxon>Metazoa</taxon>
        <taxon>Chordata</taxon>
        <taxon>Craniata</taxon>
        <taxon>Vertebrata</taxon>
        <taxon>Euteleostomi</taxon>
        <taxon>Actinopterygii</taxon>
        <taxon>Neopterygii</taxon>
        <taxon>Teleostei</taxon>
        <taxon>Neoteleostei</taxon>
        <taxon>Acanthomorphata</taxon>
        <taxon>Eupercaria</taxon>
        <taxon>Perciformes</taxon>
        <taxon>Notothenioidei</taxon>
        <taxon>Channichthyidae</taxon>
        <taxon>Champsocephalus</taxon>
    </lineage>
</organism>
<name>A0AAN8HSS8_CHAGU</name>
<evidence type="ECO:0000313" key="3">
    <source>
        <dbReference type="Proteomes" id="UP001331515"/>
    </source>
</evidence>
<evidence type="ECO:0000256" key="1">
    <source>
        <dbReference type="SAM" id="MobiDB-lite"/>
    </source>
</evidence>
<gene>
    <name evidence="2" type="ORF">CgunFtcFv8_021900</name>
</gene>
<accession>A0AAN8HSS8</accession>
<feature type="region of interest" description="Disordered" evidence="1">
    <location>
        <begin position="20"/>
        <end position="45"/>
    </location>
</feature>
<reference evidence="2 3" key="1">
    <citation type="journal article" date="2023" name="Mol. Biol. Evol.">
        <title>Genomics of Secondarily Temperate Adaptation in the Only Non-Antarctic Icefish.</title>
        <authorList>
            <person name="Rivera-Colon A.G."/>
            <person name="Rayamajhi N."/>
            <person name="Minhas B.F."/>
            <person name="Madrigal G."/>
            <person name="Bilyk K.T."/>
            <person name="Yoon V."/>
            <person name="Hune M."/>
            <person name="Gregory S."/>
            <person name="Cheng C.H.C."/>
            <person name="Catchen J.M."/>
        </authorList>
    </citation>
    <scope>NUCLEOTIDE SEQUENCE [LARGE SCALE GENOMIC DNA]</scope>
    <source>
        <tissue evidence="2">White muscle</tissue>
    </source>
</reference>
<feature type="compositionally biased region" description="Basic and acidic residues" evidence="1">
    <location>
        <begin position="36"/>
        <end position="45"/>
    </location>
</feature>
<proteinExistence type="predicted"/>
<keyword evidence="3" id="KW-1185">Reference proteome</keyword>